<sequence>MQKEEGRSWVPRDATATGTQYERGQGFRRGVSGVRDHSSWIEDLGDGCVFGWLLSSQAYWLAADISPKFAQARRLYSASAATERRRIPKWPSVDADLNPPTFYRLHSLEGYPTQGDLSAGGLIEPEASVADLNIS</sequence>
<gene>
    <name evidence="2" type="ORF">C8F04DRAFT_1186912</name>
</gene>
<dbReference type="EMBL" id="JARJCM010000092">
    <property type="protein sequence ID" value="KAJ7030281.1"/>
    <property type="molecule type" value="Genomic_DNA"/>
</dbReference>
<accession>A0AAD6SNL6</accession>
<evidence type="ECO:0000313" key="2">
    <source>
        <dbReference type="EMBL" id="KAJ7030281.1"/>
    </source>
</evidence>
<proteinExistence type="predicted"/>
<evidence type="ECO:0000313" key="3">
    <source>
        <dbReference type="Proteomes" id="UP001218188"/>
    </source>
</evidence>
<feature type="region of interest" description="Disordered" evidence="1">
    <location>
        <begin position="1"/>
        <end position="31"/>
    </location>
</feature>
<dbReference type="AlphaFoldDB" id="A0AAD6SNL6"/>
<reference evidence="2" key="1">
    <citation type="submission" date="2023-03" db="EMBL/GenBank/DDBJ databases">
        <title>Massive genome expansion in bonnet fungi (Mycena s.s.) driven by repeated elements and novel gene families across ecological guilds.</title>
        <authorList>
            <consortium name="Lawrence Berkeley National Laboratory"/>
            <person name="Harder C.B."/>
            <person name="Miyauchi S."/>
            <person name="Viragh M."/>
            <person name="Kuo A."/>
            <person name="Thoen E."/>
            <person name="Andreopoulos B."/>
            <person name="Lu D."/>
            <person name="Skrede I."/>
            <person name="Drula E."/>
            <person name="Henrissat B."/>
            <person name="Morin E."/>
            <person name="Kohler A."/>
            <person name="Barry K."/>
            <person name="LaButti K."/>
            <person name="Morin E."/>
            <person name="Salamov A."/>
            <person name="Lipzen A."/>
            <person name="Mereny Z."/>
            <person name="Hegedus B."/>
            <person name="Baldrian P."/>
            <person name="Stursova M."/>
            <person name="Weitz H."/>
            <person name="Taylor A."/>
            <person name="Grigoriev I.V."/>
            <person name="Nagy L.G."/>
            <person name="Martin F."/>
            <person name="Kauserud H."/>
        </authorList>
    </citation>
    <scope>NUCLEOTIDE SEQUENCE</scope>
    <source>
        <strain evidence="2">CBHHK200</strain>
    </source>
</reference>
<comment type="caution">
    <text evidence="2">The sequence shown here is derived from an EMBL/GenBank/DDBJ whole genome shotgun (WGS) entry which is preliminary data.</text>
</comment>
<protein>
    <submittedName>
        <fullName evidence="2">Uncharacterized protein</fullName>
    </submittedName>
</protein>
<name>A0AAD6SNL6_9AGAR</name>
<evidence type="ECO:0000256" key="1">
    <source>
        <dbReference type="SAM" id="MobiDB-lite"/>
    </source>
</evidence>
<dbReference type="Proteomes" id="UP001218188">
    <property type="component" value="Unassembled WGS sequence"/>
</dbReference>
<organism evidence="2 3">
    <name type="scientific">Mycena alexandri</name>
    <dbReference type="NCBI Taxonomy" id="1745969"/>
    <lineage>
        <taxon>Eukaryota</taxon>
        <taxon>Fungi</taxon>
        <taxon>Dikarya</taxon>
        <taxon>Basidiomycota</taxon>
        <taxon>Agaricomycotina</taxon>
        <taxon>Agaricomycetes</taxon>
        <taxon>Agaricomycetidae</taxon>
        <taxon>Agaricales</taxon>
        <taxon>Marasmiineae</taxon>
        <taxon>Mycenaceae</taxon>
        <taxon>Mycena</taxon>
    </lineage>
</organism>
<keyword evidence="3" id="KW-1185">Reference proteome</keyword>